<comment type="similarity">
    <text evidence="1">Belongs to the bacterial solute-binding protein 1 family.</text>
</comment>
<proteinExistence type="inferred from homology"/>
<feature type="chain" id="PRO_5046272106" evidence="4">
    <location>
        <begin position="21"/>
        <end position="425"/>
    </location>
</feature>
<dbReference type="InterPro" id="IPR050490">
    <property type="entry name" value="Bact_solute-bd_prot1"/>
</dbReference>
<gene>
    <name evidence="5" type="ORF">P4U43_06005</name>
</gene>
<comment type="caution">
    <text evidence="5">The sequence shown here is derived from an EMBL/GenBank/DDBJ whole genome shotgun (WGS) entry which is preliminary data.</text>
</comment>
<sequence length="425" mass="45997">MKHSATRRKLAAASSAAALAALTLSGCTPASGNDDVVTLDFFQFKPEAVGNFEEIIADFEAANPDIDVVQNHVPDADTAIRTLLVKNKTPDVLTLNANGNYGLLAEACVFADLTDMPSAQTVLPAVQDIVQELGSCDGSEINALPFANNASGIIYNKAIFEEYGAEVPGTWDELVALADMFEANGVTPFYTTLKDGWTVSPAFVNLGGALQPEGFYDALRQDETSFSAEYEEAMEKVSKLFSYSQENSPSRDYNAGNAAFANGESAMYLQGSYAIPPIRAANPDVNVGTFPYPATNDPQDTVVVSGVDVGLSIGRDTEHPEEARRFVEFMMSPDIVERYSEAQSTFSPLSESPSNTDPALEGLAPYFESGRIIGFIDHQIPPSLPLPAYLQEFILSGNTESFLARMDNEWDKIAERTITREEARS</sequence>
<dbReference type="EMBL" id="JAROKN010000009">
    <property type="protein sequence ID" value="MDF9277346.1"/>
    <property type="molecule type" value="Genomic_DNA"/>
</dbReference>
<dbReference type="InterPro" id="IPR006059">
    <property type="entry name" value="SBP"/>
</dbReference>
<evidence type="ECO:0000256" key="1">
    <source>
        <dbReference type="ARBA" id="ARBA00008520"/>
    </source>
</evidence>
<reference evidence="5 6" key="1">
    <citation type="journal article" date="2023" name="Int. J. Syst. Evol. Microbiol.">
        <title>Arthrobacter vasquezii sp. nov., isolated from a soil sample from Union Glacier, Antarctica.</title>
        <authorList>
            <person name="Valenzuela-Ibaceta F."/>
            <person name="Carrasco V."/>
            <person name="Lagos-Moraga S."/>
            <person name="Dietz-Vargas C."/>
            <person name="Navarro C.A."/>
            <person name="Perez-Donoso J.M."/>
        </authorList>
    </citation>
    <scope>NUCLEOTIDE SEQUENCE [LARGE SCALE GENOMIC DNA]</scope>
    <source>
        <strain evidence="5 6">EH-1B-1</strain>
    </source>
</reference>
<dbReference type="SUPFAM" id="SSF53850">
    <property type="entry name" value="Periplasmic binding protein-like II"/>
    <property type="match status" value="1"/>
</dbReference>
<dbReference type="Proteomes" id="UP001220456">
    <property type="component" value="Unassembled WGS sequence"/>
</dbReference>
<evidence type="ECO:0000313" key="6">
    <source>
        <dbReference type="Proteomes" id="UP001220456"/>
    </source>
</evidence>
<dbReference type="RefSeq" id="WP_277357900.1">
    <property type="nucleotide sequence ID" value="NZ_JAROKN010000009.1"/>
</dbReference>
<keyword evidence="2" id="KW-0813">Transport</keyword>
<dbReference type="Pfam" id="PF01547">
    <property type="entry name" value="SBP_bac_1"/>
    <property type="match status" value="1"/>
</dbReference>
<feature type="signal peptide" evidence="4">
    <location>
        <begin position="1"/>
        <end position="20"/>
    </location>
</feature>
<keyword evidence="3 4" id="KW-0732">Signal</keyword>
<keyword evidence="6" id="KW-1185">Reference proteome</keyword>
<dbReference type="PROSITE" id="PS01037">
    <property type="entry name" value="SBP_BACTERIAL_1"/>
    <property type="match status" value="1"/>
</dbReference>
<evidence type="ECO:0000256" key="3">
    <source>
        <dbReference type="ARBA" id="ARBA00022729"/>
    </source>
</evidence>
<accession>A0ABT6CTF8</accession>
<name>A0ABT6CTF8_9MICC</name>
<dbReference type="PROSITE" id="PS51257">
    <property type="entry name" value="PROKAR_LIPOPROTEIN"/>
    <property type="match status" value="1"/>
</dbReference>
<dbReference type="PANTHER" id="PTHR43649:SF29">
    <property type="entry name" value="OSMOPROTECTIVE COMPOUNDS-BINDING PROTEIN GGTB"/>
    <property type="match status" value="1"/>
</dbReference>
<protein>
    <submittedName>
        <fullName evidence="5">Extracellular solute-binding protein</fullName>
    </submittedName>
</protein>
<dbReference type="InterPro" id="IPR006061">
    <property type="entry name" value="SBP_1_CS"/>
</dbReference>
<evidence type="ECO:0000313" key="5">
    <source>
        <dbReference type="EMBL" id="MDF9277346.1"/>
    </source>
</evidence>
<organism evidence="5 6">
    <name type="scientific">Arthrobacter vasquezii</name>
    <dbReference type="NCBI Taxonomy" id="2977629"/>
    <lineage>
        <taxon>Bacteria</taxon>
        <taxon>Bacillati</taxon>
        <taxon>Actinomycetota</taxon>
        <taxon>Actinomycetes</taxon>
        <taxon>Micrococcales</taxon>
        <taxon>Micrococcaceae</taxon>
        <taxon>Arthrobacter</taxon>
    </lineage>
</organism>
<evidence type="ECO:0000256" key="2">
    <source>
        <dbReference type="ARBA" id="ARBA00022448"/>
    </source>
</evidence>
<dbReference type="PANTHER" id="PTHR43649">
    <property type="entry name" value="ARABINOSE-BINDING PROTEIN-RELATED"/>
    <property type="match status" value="1"/>
</dbReference>
<evidence type="ECO:0000256" key="4">
    <source>
        <dbReference type="SAM" id="SignalP"/>
    </source>
</evidence>
<dbReference type="Gene3D" id="3.40.190.10">
    <property type="entry name" value="Periplasmic binding protein-like II"/>
    <property type="match status" value="2"/>
</dbReference>